<dbReference type="CDD" id="cd00519">
    <property type="entry name" value="Lipase_3"/>
    <property type="match status" value="1"/>
</dbReference>
<keyword evidence="1" id="KW-0378">Hydrolase</keyword>
<evidence type="ECO:0000256" key="3">
    <source>
        <dbReference type="SAM" id="Phobius"/>
    </source>
</evidence>
<organism evidence="5 6">
    <name type="scientific">Fraxinus pennsylvanica</name>
    <dbReference type="NCBI Taxonomy" id="56036"/>
    <lineage>
        <taxon>Eukaryota</taxon>
        <taxon>Viridiplantae</taxon>
        <taxon>Streptophyta</taxon>
        <taxon>Embryophyta</taxon>
        <taxon>Tracheophyta</taxon>
        <taxon>Spermatophyta</taxon>
        <taxon>Magnoliopsida</taxon>
        <taxon>eudicotyledons</taxon>
        <taxon>Gunneridae</taxon>
        <taxon>Pentapetalae</taxon>
        <taxon>asterids</taxon>
        <taxon>lamiids</taxon>
        <taxon>Lamiales</taxon>
        <taxon>Oleaceae</taxon>
        <taxon>Oleeae</taxon>
        <taxon>Fraxinus</taxon>
    </lineage>
</organism>
<evidence type="ECO:0000256" key="2">
    <source>
        <dbReference type="SAM" id="MobiDB-lite"/>
    </source>
</evidence>
<feature type="domain" description="Fungal lipase-type" evidence="4">
    <location>
        <begin position="116"/>
        <end position="209"/>
    </location>
</feature>
<proteinExistence type="predicted"/>
<dbReference type="PANTHER" id="PTHR46086">
    <property type="entry name" value="ALPHA/BETA-HYDROLASES SUPERFAMILY PROTEIN"/>
    <property type="match status" value="1"/>
</dbReference>
<keyword evidence="3" id="KW-0812">Transmembrane</keyword>
<gene>
    <name evidence="5" type="ORF">FPE_LOCUS24891</name>
</gene>
<keyword evidence="6" id="KW-1185">Reference proteome</keyword>
<evidence type="ECO:0000313" key="6">
    <source>
        <dbReference type="Proteomes" id="UP000834106"/>
    </source>
</evidence>
<sequence length="238" mass="27191">MSSSSSKEKEESSSKSKRWGENRDHKKYIVAVVRTPQLTPNSNAPTTLMMSWVRYLGAGVRVIGGGCCEIEENFAGQAEVVTASREKRRRGRIEKNPGWPREQAADNKQEVAYYAIGKMLKQLQKNEKAKFIITGPSLGGALAILFPAILAFHKETWLLERLEGIYTFGQPRVGDENFGEFLNEQLRRYNIDYYRLVYSFDLVPRLPYEDSTFLFKHLGTCIYNNSFYQGKIVAEEPN</sequence>
<dbReference type="InterPro" id="IPR044819">
    <property type="entry name" value="OBL-like"/>
</dbReference>
<evidence type="ECO:0000256" key="1">
    <source>
        <dbReference type="ARBA" id="ARBA00022801"/>
    </source>
</evidence>
<keyword evidence="3" id="KW-1133">Transmembrane helix</keyword>
<evidence type="ECO:0000259" key="4">
    <source>
        <dbReference type="Pfam" id="PF01764"/>
    </source>
</evidence>
<dbReference type="EMBL" id="OU503050">
    <property type="protein sequence ID" value="CAI9777461.1"/>
    <property type="molecule type" value="Genomic_DNA"/>
</dbReference>
<dbReference type="AlphaFoldDB" id="A0AAD2E7C8"/>
<name>A0AAD2E7C8_9LAMI</name>
<dbReference type="Gene3D" id="3.40.50.1820">
    <property type="entry name" value="alpha/beta hydrolase"/>
    <property type="match status" value="1"/>
</dbReference>
<dbReference type="Pfam" id="PF01764">
    <property type="entry name" value="Lipase_3"/>
    <property type="match status" value="1"/>
</dbReference>
<feature type="region of interest" description="Disordered" evidence="2">
    <location>
        <begin position="1"/>
        <end position="21"/>
    </location>
</feature>
<dbReference type="Proteomes" id="UP000834106">
    <property type="component" value="Chromosome 15"/>
</dbReference>
<reference evidence="5" key="1">
    <citation type="submission" date="2023-05" db="EMBL/GenBank/DDBJ databases">
        <authorList>
            <person name="Huff M."/>
        </authorList>
    </citation>
    <scope>NUCLEOTIDE SEQUENCE</scope>
</reference>
<evidence type="ECO:0000313" key="5">
    <source>
        <dbReference type="EMBL" id="CAI9777461.1"/>
    </source>
</evidence>
<dbReference type="SUPFAM" id="SSF53474">
    <property type="entry name" value="alpha/beta-Hydrolases"/>
    <property type="match status" value="1"/>
</dbReference>
<dbReference type="PANTHER" id="PTHR46086:SF17">
    <property type="entry name" value="ALPHA_BETA-HYDROLASES SUPERFAMILY PROTEIN"/>
    <property type="match status" value="1"/>
</dbReference>
<dbReference type="InterPro" id="IPR002921">
    <property type="entry name" value="Fungal_lipase-type"/>
</dbReference>
<dbReference type="GO" id="GO:0006629">
    <property type="term" value="P:lipid metabolic process"/>
    <property type="evidence" value="ECO:0007669"/>
    <property type="project" value="InterPro"/>
</dbReference>
<feature type="transmembrane region" description="Helical" evidence="3">
    <location>
        <begin position="131"/>
        <end position="152"/>
    </location>
</feature>
<protein>
    <recommendedName>
        <fullName evidence="4">Fungal lipase-type domain-containing protein</fullName>
    </recommendedName>
</protein>
<accession>A0AAD2E7C8</accession>
<dbReference type="InterPro" id="IPR029058">
    <property type="entry name" value="AB_hydrolase_fold"/>
</dbReference>
<keyword evidence="3" id="KW-0472">Membrane</keyword>
<dbReference type="GO" id="GO:0004806">
    <property type="term" value="F:triacylglycerol lipase activity"/>
    <property type="evidence" value="ECO:0007669"/>
    <property type="project" value="InterPro"/>
</dbReference>